<evidence type="ECO:0000313" key="14">
    <source>
        <dbReference type="EMBL" id="GMI24489.1"/>
    </source>
</evidence>
<dbReference type="GO" id="GO:0005524">
    <property type="term" value="F:ATP binding"/>
    <property type="evidence" value="ECO:0007669"/>
    <property type="project" value="UniProtKB-KW"/>
</dbReference>
<dbReference type="Pfam" id="PF18141">
    <property type="entry name" value="UPF1_1B_dom"/>
    <property type="match status" value="1"/>
</dbReference>
<keyword evidence="7" id="KW-0378">Hydrolase</keyword>
<keyword evidence="4 11" id="KW-0479">Metal-binding</keyword>
<evidence type="ECO:0000259" key="13">
    <source>
        <dbReference type="PROSITE" id="PS51997"/>
    </source>
</evidence>
<proteinExistence type="inferred from homology"/>
<comment type="similarity">
    <text evidence="2">Belongs to the DNA2/NAM7 helicase family.</text>
</comment>
<dbReference type="Pfam" id="PF13086">
    <property type="entry name" value="AAA_11"/>
    <property type="match status" value="2"/>
</dbReference>
<dbReference type="InterPro" id="IPR045055">
    <property type="entry name" value="DNA2/NAM7-like"/>
</dbReference>
<dbReference type="Gene3D" id="3.40.50.300">
    <property type="entry name" value="P-loop containing nucleotide triphosphate hydrolases"/>
    <property type="match status" value="2"/>
</dbReference>
<feature type="region of interest" description="C4" evidence="11">
    <location>
        <begin position="148"/>
        <end position="178"/>
    </location>
</feature>
<keyword evidence="5" id="KW-0547">Nucleotide-binding</keyword>
<feature type="compositionally biased region" description="Gly residues" evidence="12">
    <location>
        <begin position="1020"/>
        <end position="1045"/>
    </location>
</feature>
<dbReference type="SUPFAM" id="SSF52540">
    <property type="entry name" value="P-loop containing nucleoside triphosphate hydrolases"/>
    <property type="match status" value="1"/>
</dbReference>
<evidence type="ECO:0000256" key="1">
    <source>
        <dbReference type="ARBA" id="ARBA00004496"/>
    </source>
</evidence>
<dbReference type="InterPro" id="IPR027417">
    <property type="entry name" value="P-loop_NTPase"/>
</dbReference>
<dbReference type="EMBL" id="BRYA01000584">
    <property type="protein sequence ID" value="GMI24489.1"/>
    <property type="molecule type" value="Genomic_DNA"/>
</dbReference>
<gene>
    <name evidence="14" type="ORF">TrCOL_g619</name>
</gene>
<feature type="compositionally biased region" description="Polar residues" evidence="12">
    <location>
        <begin position="1062"/>
        <end position="1077"/>
    </location>
</feature>
<evidence type="ECO:0000256" key="12">
    <source>
        <dbReference type="SAM" id="MobiDB-lite"/>
    </source>
</evidence>
<dbReference type="OrthoDB" id="6513042at2759"/>
<dbReference type="CDD" id="cd18039">
    <property type="entry name" value="DEXXQc_UPF1"/>
    <property type="match status" value="1"/>
</dbReference>
<feature type="compositionally biased region" description="Basic and acidic residues" evidence="12">
    <location>
        <begin position="929"/>
        <end position="939"/>
    </location>
</feature>
<keyword evidence="15" id="KW-1185">Reference proteome</keyword>
<comment type="caution">
    <text evidence="14">The sequence shown here is derived from an EMBL/GenBank/DDBJ whole genome shotgun (WGS) entry which is preliminary data.</text>
</comment>
<evidence type="ECO:0000256" key="7">
    <source>
        <dbReference type="ARBA" id="ARBA00022801"/>
    </source>
</evidence>
<evidence type="ECO:0000256" key="2">
    <source>
        <dbReference type="ARBA" id="ARBA00007913"/>
    </source>
</evidence>
<dbReference type="GO" id="GO:0016787">
    <property type="term" value="F:hydrolase activity"/>
    <property type="evidence" value="ECO:0007669"/>
    <property type="project" value="UniProtKB-KW"/>
</dbReference>
<comment type="subcellular location">
    <subcellularLocation>
        <location evidence="1">Cytoplasm</location>
    </subcellularLocation>
</comment>
<evidence type="ECO:0000256" key="11">
    <source>
        <dbReference type="PROSITE-ProRule" id="PRU01341"/>
    </source>
</evidence>
<name>A0A9W7FZI1_9STRA</name>
<keyword evidence="10" id="KW-0067">ATP-binding</keyword>
<dbReference type="GO" id="GO:0003723">
    <property type="term" value="F:RNA binding"/>
    <property type="evidence" value="ECO:0007669"/>
    <property type="project" value="InterPro"/>
</dbReference>
<feature type="domain" description="Upf1" evidence="13">
    <location>
        <begin position="78"/>
        <end position="237"/>
    </location>
</feature>
<dbReference type="PANTHER" id="PTHR10887:SF364">
    <property type="entry name" value="REGULATOR OF NONSENSE TRANSCRIPTS 1"/>
    <property type="match status" value="1"/>
</dbReference>
<dbReference type="GO" id="GO:0003724">
    <property type="term" value="F:RNA helicase activity"/>
    <property type="evidence" value="ECO:0007669"/>
    <property type="project" value="InterPro"/>
</dbReference>
<evidence type="ECO:0000256" key="4">
    <source>
        <dbReference type="ARBA" id="ARBA00022723"/>
    </source>
</evidence>
<feature type="compositionally biased region" description="Low complexity" evidence="12">
    <location>
        <begin position="58"/>
        <end position="77"/>
    </location>
</feature>
<keyword evidence="8" id="KW-0347">Helicase</keyword>
<accession>A0A9W7FZI1</accession>
<evidence type="ECO:0000256" key="10">
    <source>
        <dbReference type="ARBA" id="ARBA00022840"/>
    </source>
</evidence>
<evidence type="ECO:0000256" key="8">
    <source>
        <dbReference type="ARBA" id="ARBA00022806"/>
    </source>
</evidence>
<dbReference type="InterPro" id="IPR018999">
    <property type="entry name" value="UPF1_CH/ZBD"/>
</dbReference>
<dbReference type="Pfam" id="PF09416">
    <property type="entry name" value="UPF1_Zn_bind"/>
    <property type="match status" value="1"/>
</dbReference>
<dbReference type="Pfam" id="PF13087">
    <property type="entry name" value="AAA_12"/>
    <property type="match status" value="1"/>
</dbReference>
<evidence type="ECO:0000256" key="6">
    <source>
        <dbReference type="ARBA" id="ARBA00022771"/>
    </source>
</evidence>
<reference evidence="15" key="1">
    <citation type="journal article" date="2023" name="Commun. Biol.">
        <title>Genome analysis of Parmales, the sister group of diatoms, reveals the evolutionary specialization of diatoms from phago-mixotrophs to photoautotrophs.</title>
        <authorList>
            <person name="Ban H."/>
            <person name="Sato S."/>
            <person name="Yoshikawa S."/>
            <person name="Yamada K."/>
            <person name="Nakamura Y."/>
            <person name="Ichinomiya M."/>
            <person name="Sato N."/>
            <person name="Blanc-Mathieu R."/>
            <person name="Endo H."/>
            <person name="Kuwata A."/>
            <person name="Ogata H."/>
        </authorList>
    </citation>
    <scope>NUCLEOTIDE SEQUENCE [LARGE SCALE GENOMIC DNA]</scope>
</reference>
<dbReference type="InterPro" id="IPR041677">
    <property type="entry name" value="DNA2/NAM7_AAA_11"/>
</dbReference>
<dbReference type="InterPro" id="IPR040812">
    <property type="entry name" value="UPF1_1B_dom"/>
</dbReference>
<feature type="compositionally biased region" description="Acidic residues" evidence="12">
    <location>
        <begin position="47"/>
        <end position="57"/>
    </location>
</feature>
<dbReference type="CDD" id="cd21400">
    <property type="entry name" value="ZBD_UPF1-like"/>
    <property type="match status" value="1"/>
</dbReference>
<organism evidence="14 15">
    <name type="scientific">Triparma columacea</name>
    <dbReference type="NCBI Taxonomy" id="722753"/>
    <lineage>
        <taxon>Eukaryota</taxon>
        <taxon>Sar</taxon>
        <taxon>Stramenopiles</taxon>
        <taxon>Ochrophyta</taxon>
        <taxon>Bolidophyceae</taxon>
        <taxon>Parmales</taxon>
        <taxon>Triparmaceae</taxon>
        <taxon>Triparma</taxon>
    </lineage>
</organism>
<keyword evidence="3" id="KW-0963">Cytoplasm</keyword>
<dbReference type="Proteomes" id="UP001165065">
    <property type="component" value="Unassembled WGS sequence"/>
</dbReference>
<sequence>MEKLREQLREKMALENEGASAPLPPATISFDPPVAPDSQPVVKTPPDNDDDNDDEDASSVASSSSGESSMSSSTSISEESLPDYHCRYCLISNPESVAMCVETKKWFCSSVTQSTSGASHLINHLVKSRSHTVQLHCEGPLGDTILECYNCAARNIFTLGSVPASATSPIVVILCRACVENVRELKDMEWQTHKWEGLIQSRKLVDWITTSSERDEVAAREMNSSQIAKLEDLWKKQPDATLEDLDRPDIMEEAQVEPIGLAWDDGYHYQNVMAPLIQMEADYDKSIKEALSEERVSLRWDKSLNGRHVVCFSFGRDASESRLMIGDELNLKLSKGGEFLNGGKPWEAKGWAKYIDDGEVELELRTASVPDKIIDITNDWVVEFVWKSTSFDRMQNALKTFAIDDASVSGYIYHTLLGHAVEEQELSGTKIPNNLDVPGLPALNDSQKSALGKVIKSPFSLIQGPPGTGKTVTSATLVYHLAKQKMGQVLVTAPSNIAVDQLTEKIAKTGLKVVRMCSKTRAQMPSPAVDSLSLHVMLPLAAGKEFKKLHLLKSEVGELSNKDERRYRALKLKHERQILEAADVICTTCVMAGDSRLRNYRFRQVLIDEATQAVEAEALIPVTLGCKQLVLVGDHLQLPPVVMCKQAAKAGLTQSLFERLVLAGVRPHRLTVQYRMHPGLADFPSNMFYDGSLANGVSEEDRTLKDDPFPWPGSKPMMFFNCPTGIEEISASGTSYLNRSEASHIEKVVTNLMKGGVSGSDIGVITPYDGQKVYVSDYIRRTGSLPQSSYEGVEIASVDSFQGREKDYIIMTCVRSNDAAGIGFLADPRRLNVAITRARLGLVIIGNARVLAKNILWAALLLQFRENKCLVEGTLQNLQETSIIIYRPRMKRREEATYKLTALGRGSWKGSFDTRNVRRSGGPQGIRVSDSRHDPRYSSDPRPGLPGGGGRGGEGFDDEGSIGGFAPLPTYGGDEEAGWDEASLGSSRYSGSGRGPGSQEVGGYTQGSLGGGESYRDYMDGGGRGGGGGGYQGGGYSQGSQGSGLSGYYYESDKEGSERGGYSQNSEVSYGNLNFDT</sequence>
<dbReference type="CDD" id="cd21407">
    <property type="entry name" value="1B_UPF1-like"/>
    <property type="match status" value="1"/>
</dbReference>
<dbReference type="FunFam" id="3.40.50.300:FF:000097">
    <property type="entry name" value="Regulator of nonsense transcripts 1"/>
    <property type="match status" value="1"/>
</dbReference>
<dbReference type="CDD" id="cd18808">
    <property type="entry name" value="SF1_C_Upf1"/>
    <property type="match status" value="1"/>
</dbReference>
<dbReference type="InterPro" id="IPR047187">
    <property type="entry name" value="SF1_C_Upf1"/>
</dbReference>
<feature type="compositionally biased region" description="Basic and acidic residues" evidence="12">
    <location>
        <begin position="1"/>
        <end position="14"/>
    </location>
</feature>
<evidence type="ECO:0000256" key="3">
    <source>
        <dbReference type="ARBA" id="ARBA00022490"/>
    </source>
</evidence>
<dbReference type="PROSITE" id="PS51997">
    <property type="entry name" value="UPF1_CH_RICH"/>
    <property type="match status" value="1"/>
</dbReference>
<dbReference type="GO" id="GO:0005737">
    <property type="term" value="C:cytoplasm"/>
    <property type="evidence" value="ECO:0007669"/>
    <property type="project" value="UniProtKB-SubCell"/>
</dbReference>
<dbReference type="PANTHER" id="PTHR10887">
    <property type="entry name" value="DNA2/NAM7 HELICASE FAMILY"/>
    <property type="match status" value="1"/>
</dbReference>
<keyword evidence="6 11" id="KW-0863">Zinc-finger</keyword>
<dbReference type="Gene3D" id="6.10.140.1240">
    <property type="match status" value="1"/>
</dbReference>
<dbReference type="GO" id="GO:0000184">
    <property type="term" value="P:nuclear-transcribed mRNA catabolic process, nonsense-mediated decay"/>
    <property type="evidence" value="ECO:0007669"/>
    <property type="project" value="InterPro"/>
</dbReference>
<dbReference type="GO" id="GO:0008270">
    <property type="term" value="F:zinc ion binding"/>
    <property type="evidence" value="ECO:0007669"/>
    <property type="project" value="UniProtKB-UniRule"/>
</dbReference>
<feature type="region of interest" description="Disordered" evidence="12">
    <location>
        <begin position="912"/>
        <end position="1077"/>
    </location>
</feature>
<evidence type="ECO:0000313" key="15">
    <source>
        <dbReference type="Proteomes" id="UP001165065"/>
    </source>
</evidence>
<evidence type="ECO:0000256" key="5">
    <source>
        <dbReference type="ARBA" id="ARBA00022741"/>
    </source>
</evidence>
<dbReference type="AlphaFoldDB" id="A0A9W7FZI1"/>
<feature type="region of interest" description="Disordered" evidence="12">
    <location>
        <begin position="1"/>
        <end position="77"/>
    </location>
</feature>
<evidence type="ECO:0000256" key="9">
    <source>
        <dbReference type="ARBA" id="ARBA00022833"/>
    </source>
</evidence>
<dbReference type="InterPro" id="IPR041679">
    <property type="entry name" value="DNA2/NAM7-like_C"/>
</dbReference>
<keyword evidence="9 11" id="KW-0862">Zinc</keyword>
<feature type="compositionally biased region" description="Gly residues" evidence="12">
    <location>
        <begin position="1004"/>
        <end position="1013"/>
    </location>
</feature>
<comment type="caution">
    <text evidence="11">Lacks conserved residue(s) required for the propagation of feature annotation.</text>
</comment>
<dbReference type="Gene3D" id="2.40.30.230">
    <property type="match status" value="1"/>
</dbReference>
<protein>
    <recommendedName>
        <fullName evidence="13">Upf1 domain-containing protein</fullName>
    </recommendedName>
</protein>